<dbReference type="GO" id="GO:1990133">
    <property type="term" value="C:molybdopterin adenylyltransferase complex"/>
    <property type="evidence" value="ECO:0007669"/>
    <property type="project" value="TreeGrafter"/>
</dbReference>
<dbReference type="PANTHER" id="PTHR33359:SF1">
    <property type="entry name" value="MOLYBDOPTERIN SYNTHASE SULFUR CARRIER SUBUNIT"/>
    <property type="match status" value="1"/>
</dbReference>
<evidence type="ECO:0000313" key="4">
    <source>
        <dbReference type="EMBL" id="MBA6412355.1"/>
    </source>
</evidence>
<name>A0A7W2YIQ1_9GAMM</name>
<dbReference type="EMBL" id="JACFXU010000013">
    <property type="protein sequence ID" value="MBA6412355.1"/>
    <property type="molecule type" value="Genomic_DNA"/>
</dbReference>
<comment type="similarity">
    <text evidence="2">Belongs to the MoaD family.</text>
</comment>
<dbReference type="GO" id="GO:0006777">
    <property type="term" value="P:Mo-molybdopterin cofactor biosynthetic process"/>
    <property type="evidence" value="ECO:0007669"/>
    <property type="project" value="InterPro"/>
</dbReference>
<dbReference type="PANTHER" id="PTHR33359">
    <property type="entry name" value="MOLYBDOPTERIN SYNTHASE SULFUR CARRIER SUBUNIT"/>
    <property type="match status" value="1"/>
</dbReference>
<evidence type="ECO:0000313" key="5">
    <source>
        <dbReference type="Proteomes" id="UP000539350"/>
    </source>
</evidence>
<dbReference type="InterPro" id="IPR016155">
    <property type="entry name" value="Mopterin_synth/thiamin_S_b"/>
</dbReference>
<evidence type="ECO:0000256" key="1">
    <source>
        <dbReference type="ARBA" id="ARBA00022741"/>
    </source>
</evidence>
<keyword evidence="5" id="KW-1185">Reference proteome</keyword>
<dbReference type="Pfam" id="PF02597">
    <property type="entry name" value="ThiS"/>
    <property type="match status" value="1"/>
</dbReference>
<dbReference type="InterPro" id="IPR044672">
    <property type="entry name" value="MOCS2A"/>
</dbReference>
<proteinExistence type="inferred from homology"/>
<protein>
    <recommendedName>
        <fullName evidence="3">Molybdopterin synthase sulfur carrier subunit</fullName>
    </recommendedName>
</protein>
<dbReference type="RefSeq" id="WP_182169246.1">
    <property type="nucleotide sequence ID" value="NZ_JACFXU010000013.1"/>
</dbReference>
<dbReference type="SUPFAM" id="SSF54285">
    <property type="entry name" value="MoaD/ThiS"/>
    <property type="match status" value="1"/>
</dbReference>
<dbReference type="Proteomes" id="UP000539350">
    <property type="component" value="Unassembled WGS sequence"/>
</dbReference>
<keyword evidence="1" id="KW-0547">Nucleotide-binding</keyword>
<dbReference type="Gene3D" id="3.10.20.30">
    <property type="match status" value="1"/>
</dbReference>
<gene>
    <name evidence="4" type="primary">moaD</name>
    <name evidence="4" type="ORF">H2508_04445</name>
</gene>
<reference evidence="4 5" key="1">
    <citation type="submission" date="2020-07" db="EMBL/GenBank/DDBJ databases">
        <title>Halieaceae bacterium, F7430, whole genome shotgun sequencing project.</title>
        <authorList>
            <person name="Jiang S."/>
            <person name="Liu Z.W."/>
            <person name="Du Z.J."/>
        </authorList>
    </citation>
    <scope>NUCLEOTIDE SEQUENCE [LARGE SCALE GENOMIC DNA]</scope>
    <source>
        <strain evidence="4 5">F7430</strain>
    </source>
</reference>
<dbReference type="InterPro" id="IPR003749">
    <property type="entry name" value="ThiS/MoaD-like"/>
</dbReference>
<accession>A0A7W2YIQ1</accession>
<evidence type="ECO:0000256" key="2">
    <source>
        <dbReference type="ARBA" id="ARBA00024200"/>
    </source>
</evidence>
<dbReference type="CDD" id="cd00754">
    <property type="entry name" value="Ubl_MoaD"/>
    <property type="match status" value="1"/>
</dbReference>
<organism evidence="4 5">
    <name type="scientific">Sediminihaliea albiluteola</name>
    <dbReference type="NCBI Taxonomy" id="2758564"/>
    <lineage>
        <taxon>Bacteria</taxon>
        <taxon>Pseudomonadati</taxon>
        <taxon>Pseudomonadota</taxon>
        <taxon>Gammaproteobacteria</taxon>
        <taxon>Cellvibrionales</taxon>
        <taxon>Halieaceae</taxon>
        <taxon>Sediminihaliea</taxon>
    </lineage>
</organism>
<comment type="caution">
    <text evidence="4">The sequence shown here is derived from an EMBL/GenBank/DDBJ whole genome shotgun (WGS) entry which is preliminary data.</text>
</comment>
<dbReference type="InterPro" id="IPR012675">
    <property type="entry name" value="Beta-grasp_dom_sf"/>
</dbReference>
<dbReference type="GO" id="GO:0000166">
    <property type="term" value="F:nucleotide binding"/>
    <property type="evidence" value="ECO:0007669"/>
    <property type="project" value="UniProtKB-KW"/>
</dbReference>
<dbReference type="AlphaFoldDB" id="A0A7W2YIQ1"/>
<sequence length="83" mass="9117">MIQVRFFARVREALGEDSLQLAHSAEVASLDALHEHLCQRGAKWREVLSEVNLLRAVNHDVVHGDQALVAGDEVAFYPPVTGG</sequence>
<dbReference type="NCBIfam" id="TIGR01682">
    <property type="entry name" value="moaD"/>
    <property type="match status" value="1"/>
</dbReference>
<evidence type="ECO:0000256" key="3">
    <source>
        <dbReference type="ARBA" id="ARBA00024247"/>
    </source>
</evidence>